<keyword evidence="4 5" id="KW-0472">Membrane</keyword>
<evidence type="ECO:0000256" key="3">
    <source>
        <dbReference type="ARBA" id="ARBA00022989"/>
    </source>
</evidence>
<dbReference type="InterPro" id="IPR000344">
    <property type="entry name" value="7TM_GPCR_serpentine_rcpt_Sra"/>
</dbReference>
<protein>
    <recommendedName>
        <fullName evidence="8">Serpentine receptor class gamma</fullName>
    </recommendedName>
</protein>
<feature type="transmembrane region" description="Helical" evidence="5">
    <location>
        <begin position="183"/>
        <end position="207"/>
    </location>
</feature>
<evidence type="ECO:0000256" key="2">
    <source>
        <dbReference type="ARBA" id="ARBA00022692"/>
    </source>
</evidence>
<dbReference type="PANTHER" id="PTHR31357">
    <property type="entry name" value="SERPENTINE RECEPTOR CLASS ALPHA-10"/>
    <property type="match status" value="1"/>
</dbReference>
<evidence type="ECO:0000313" key="7">
    <source>
        <dbReference type="Proteomes" id="UP000218231"/>
    </source>
</evidence>
<gene>
    <name evidence="6" type="ORF">WR25_01114</name>
</gene>
<dbReference type="AlphaFoldDB" id="A0A2A2LIT6"/>
<organism evidence="6 7">
    <name type="scientific">Diploscapter pachys</name>
    <dbReference type="NCBI Taxonomy" id="2018661"/>
    <lineage>
        <taxon>Eukaryota</taxon>
        <taxon>Metazoa</taxon>
        <taxon>Ecdysozoa</taxon>
        <taxon>Nematoda</taxon>
        <taxon>Chromadorea</taxon>
        <taxon>Rhabditida</taxon>
        <taxon>Rhabditina</taxon>
        <taxon>Rhabditomorpha</taxon>
        <taxon>Rhabditoidea</taxon>
        <taxon>Rhabditidae</taxon>
        <taxon>Diploscapter</taxon>
    </lineage>
</organism>
<evidence type="ECO:0000256" key="1">
    <source>
        <dbReference type="ARBA" id="ARBA00004141"/>
    </source>
</evidence>
<evidence type="ECO:0000313" key="6">
    <source>
        <dbReference type="EMBL" id="PAV86176.1"/>
    </source>
</evidence>
<evidence type="ECO:0000256" key="5">
    <source>
        <dbReference type="SAM" id="Phobius"/>
    </source>
</evidence>
<evidence type="ECO:0008006" key="8">
    <source>
        <dbReference type="Google" id="ProtNLM"/>
    </source>
</evidence>
<dbReference type="PRINTS" id="PR00697">
    <property type="entry name" value="TMPROTEINSRA"/>
</dbReference>
<reference evidence="6 7" key="1">
    <citation type="journal article" date="2017" name="Curr. Biol.">
        <title>Genome architecture and evolution of a unichromosomal asexual nematode.</title>
        <authorList>
            <person name="Fradin H."/>
            <person name="Zegar C."/>
            <person name="Gutwein M."/>
            <person name="Lucas J."/>
            <person name="Kovtun M."/>
            <person name="Corcoran D."/>
            <person name="Baugh L.R."/>
            <person name="Kiontke K."/>
            <person name="Gunsalus K."/>
            <person name="Fitch D.H."/>
            <person name="Piano F."/>
        </authorList>
    </citation>
    <scope>NUCLEOTIDE SEQUENCE [LARGE SCALE GENOMIC DNA]</scope>
    <source>
        <strain evidence="6">PF1309</strain>
    </source>
</reference>
<comment type="subcellular location">
    <subcellularLocation>
        <location evidence="1">Membrane</location>
        <topology evidence="1">Multi-pass membrane protein</topology>
    </subcellularLocation>
</comment>
<keyword evidence="2 5" id="KW-0812">Transmembrane</keyword>
<comment type="caution">
    <text evidence="6">The sequence shown here is derived from an EMBL/GenBank/DDBJ whole genome shotgun (WGS) entry which is preliminary data.</text>
</comment>
<accession>A0A2A2LIT6</accession>
<feature type="transmembrane region" description="Helical" evidence="5">
    <location>
        <begin position="100"/>
        <end position="121"/>
    </location>
</feature>
<dbReference type="Pfam" id="PF02117">
    <property type="entry name" value="7TM_GPCR_Sra"/>
    <property type="match status" value="1"/>
</dbReference>
<keyword evidence="3 5" id="KW-1133">Transmembrane helix</keyword>
<dbReference type="GO" id="GO:0004930">
    <property type="term" value="F:G protein-coupled receptor activity"/>
    <property type="evidence" value="ECO:0007669"/>
    <property type="project" value="InterPro"/>
</dbReference>
<dbReference type="GO" id="GO:0016020">
    <property type="term" value="C:membrane"/>
    <property type="evidence" value="ECO:0007669"/>
    <property type="project" value="UniProtKB-SubCell"/>
</dbReference>
<dbReference type="STRING" id="2018661.A0A2A2LIT6"/>
<dbReference type="InterPro" id="IPR051080">
    <property type="entry name" value="Nematode_rcpt-like_serp_alpha"/>
</dbReference>
<dbReference type="OrthoDB" id="5871866at2759"/>
<dbReference type="PANTHER" id="PTHR31357:SF19">
    <property type="entry name" value="SERPENTINE RECEPTOR CLASS ALPHA-10"/>
    <property type="match status" value="1"/>
</dbReference>
<feature type="transmembrane region" description="Helical" evidence="5">
    <location>
        <begin position="142"/>
        <end position="163"/>
    </location>
</feature>
<feature type="transmembrane region" description="Helical" evidence="5">
    <location>
        <begin position="12"/>
        <end position="34"/>
    </location>
</feature>
<dbReference type="GO" id="GO:0004984">
    <property type="term" value="F:olfactory receptor activity"/>
    <property type="evidence" value="ECO:0007669"/>
    <property type="project" value="TreeGrafter"/>
</dbReference>
<dbReference type="EMBL" id="LIAE01006698">
    <property type="protein sequence ID" value="PAV86176.1"/>
    <property type="molecule type" value="Genomic_DNA"/>
</dbReference>
<keyword evidence="7" id="KW-1185">Reference proteome</keyword>
<feature type="transmembrane region" description="Helical" evidence="5">
    <location>
        <begin position="55"/>
        <end position="75"/>
    </location>
</feature>
<name>A0A2A2LIT6_9BILA</name>
<sequence length="243" mass="27997">MLFYANLHSLMLILSQIPVVTSGIGLGSTQQALWAERLLASIFLTKYENWGGKPGIILAIVTAAISTVATLVMYLDLSRDDKVANCLQISDNKNAIFTNFVYLLICFNLFAVLSTGILCLWNKCREKKSRFIISRRYQNFENFTTTKWIGIISFIQSAFLIVYSTLTYVLKTRESQFDKVTTMILWASSYTIPYYTFLLPLVLIYALKRIDEKRIKRIETLTSDKSSTMRIMNEIWERDGEIR</sequence>
<dbReference type="Proteomes" id="UP000218231">
    <property type="component" value="Unassembled WGS sequence"/>
</dbReference>
<proteinExistence type="predicted"/>
<evidence type="ECO:0000256" key="4">
    <source>
        <dbReference type="ARBA" id="ARBA00023136"/>
    </source>
</evidence>